<evidence type="ECO:0000313" key="2">
    <source>
        <dbReference type="Proteomes" id="UP001202180"/>
    </source>
</evidence>
<protein>
    <submittedName>
        <fullName evidence="1">Alpha/beta hydrolase</fullName>
    </submittedName>
</protein>
<reference evidence="1 2" key="1">
    <citation type="submission" date="2022-04" db="EMBL/GenBank/DDBJ databases">
        <title>Spirosoma sp. strain RP8 genome sequencing and assembly.</title>
        <authorList>
            <person name="Jung Y."/>
        </authorList>
    </citation>
    <scope>NUCLEOTIDE SEQUENCE [LARGE SCALE GENOMIC DNA]</scope>
    <source>
        <strain evidence="1 2">RP8</strain>
    </source>
</reference>
<dbReference type="InterPro" id="IPR029058">
    <property type="entry name" value="AB_hydrolase_fold"/>
</dbReference>
<dbReference type="Gene3D" id="3.40.50.1820">
    <property type="entry name" value="alpha/beta hydrolase"/>
    <property type="match status" value="1"/>
</dbReference>
<keyword evidence="1" id="KW-0378">Hydrolase</keyword>
<dbReference type="GO" id="GO:0016787">
    <property type="term" value="F:hydrolase activity"/>
    <property type="evidence" value="ECO:0007669"/>
    <property type="project" value="UniProtKB-KW"/>
</dbReference>
<dbReference type="Proteomes" id="UP001202180">
    <property type="component" value="Unassembled WGS sequence"/>
</dbReference>
<sequence length="42" mass="4660">MLTLVLPPYVNNLTLQKVAGSGHFVQEEKPVETARFISDFLG</sequence>
<keyword evidence="2" id="KW-1185">Reference proteome</keyword>
<dbReference type="EMBL" id="JALPRF010000014">
    <property type="protein sequence ID" value="MCK8495984.1"/>
    <property type="molecule type" value="Genomic_DNA"/>
</dbReference>
<comment type="caution">
    <text evidence="1">The sequence shown here is derived from an EMBL/GenBank/DDBJ whole genome shotgun (WGS) entry which is preliminary data.</text>
</comment>
<proteinExistence type="predicted"/>
<evidence type="ECO:0000313" key="1">
    <source>
        <dbReference type="EMBL" id="MCK8495984.1"/>
    </source>
</evidence>
<dbReference type="SUPFAM" id="SSF53474">
    <property type="entry name" value="alpha/beta-Hydrolases"/>
    <property type="match status" value="1"/>
</dbReference>
<gene>
    <name evidence="1" type="ORF">M0L20_29230</name>
</gene>
<accession>A0ABT0HV08</accession>
<name>A0ABT0HV08_9BACT</name>
<dbReference type="RefSeq" id="WP_248480817.1">
    <property type="nucleotide sequence ID" value="NZ_JALPRF010000014.1"/>
</dbReference>
<organism evidence="1 2">
    <name type="scientific">Spirosoma liriopis</name>
    <dbReference type="NCBI Taxonomy" id="2937440"/>
    <lineage>
        <taxon>Bacteria</taxon>
        <taxon>Pseudomonadati</taxon>
        <taxon>Bacteroidota</taxon>
        <taxon>Cytophagia</taxon>
        <taxon>Cytophagales</taxon>
        <taxon>Cytophagaceae</taxon>
        <taxon>Spirosoma</taxon>
    </lineage>
</organism>